<dbReference type="Proteomes" id="UP000054047">
    <property type="component" value="Unassembled WGS sequence"/>
</dbReference>
<evidence type="ECO:0000313" key="2">
    <source>
        <dbReference type="Proteomes" id="UP000054047"/>
    </source>
</evidence>
<dbReference type="AlphaFoldDB" id="A0A0C2BJI2"/>
<dbReference type="OrthoDB" id="431378at2759"/>
<feature type="non-terminal residue" evidence="1">
    <location>
        <position position="85"/>
    </location>
</feature>
<dbReference type="PROSITE" id="PS00019">
    <property type="entry name" value="ACTININ_1"/>
    <property type="match status" value="1"/>
</dbReference>
<proteinExistence type="predicted"/>
<name>A0A0C2BJI2_9BILA</name>
<dbReference type="InterPro" id="IPR001589">
    <property type="entry name" value="Actinin_actin-bd_CS"/>
</dbReference>
<dbReference type="EMBL" id="KN781766">
    <property type="protein sequence ID" value="KIH43908.1"/>
    <property type="molecule type" value="Genomic_DNA"/>
</dbReference>
<dbReference type="InterPro" id="IPR036872">
    <property type="entry name" value="CH_dom_sf"/>
</dbReference>
<feature type="non-terminal residue" evidence="1">
    <location>
        <position position="1"/>
    </location>
</feature>
<reference evidence="1 2" key="1">
    <citation type="submission" date="2013-12" db="EMBL/GenBank/DDBJ databases">
        <title>Draft genome of the parsitic nematode Ancylostoma duodenale.</title>
        <authorList>
            <person name="Mitreva M."/>
        </authorList>
    </citation>
    <scope>NUCLEOTIDE SEQUENCE [LARGE SCALE GENOMIC DNA]</scope>
    <source>
        <strain evidence="1 2">Zhejiang</strain>
    </source>
</reference>
<organism evidence="1 2">
    <name type="scientific">Ancylostoma duodenale</name>
    <dbReference type="NCBI Taxonomy" id="51022"/>
    <lineage>
        <taxon>Eukaryota</taxon>
        <taxon>Metazoa</taxon>
        <taxon>Ecdysozoa</taxon>
        <taxon>Nematoda</taxon>
        <taxon>Chromadorea</taxon>
        <taxon>Rhabditida</taxon>
        <taxon>Rhabditina</taxon>
        <taxon>Rhabditomorpha</taxon>
        <taxon>Strongyloidea</taxon>
        <taxon>Ancylostomatidae</taxon>
        <taxon>Ancylostomatinae</taxon>
        <taxon>Ancylostoma</taxon>
    </lineage>
</organism>
<dbReference type="SUPFAM" id="SSF47576">
    <property type="entry name" value="Calponin-homology domain, CH-domain"/>
    <property type="match status" value="1"/>
</dbReference>
<protein>
    <recommendedName>
        <fullName evidence="3">Calponin-homology (CH) domain-containing protein</fullName>
    </recommendedName>
</protein>
<evidence type="ECO:0008006" key="3">
    <source>
        <dbReference type="Google" id="ProtNLM"/>
    </source>
</evidence>
<gene>
    <name evidence="1" type="ORF">ANCDUO_26079</name>
</gene>
<dbReference type="Gene3D" id="1.10.418.10">
    <property type="entry name" value="Calponin-like domain"/>
    <property type="match status" value="1"/>
</dbReference>
<keyword evidence="2" id="KW-1185">Reference proteome</keyword>
<accession>A0A0C2BJI2</accession>
<evidence type="ECO:0000313" key="1">
    <source>
        <dbReference type="EMBL" id="KIH43908.1"/>
    </source>
</evidence>
<sequence length="85" mass="9828">ARTVRSLWFHEFGQCRAFSIRSLIPRVRASQAPRDKQMEGKNREEVAFSNWINSNLSMDPDLKRLLPVIPEGNDLYTKVQDGLII</sequence>